<dbReference type="EMBL" id="MU825876">
    <property type="protein sequence ID" value="KAJ7386549.1"/>
    <property type="molecule type" value="Genomic_DNA"/>
</dbReference>
<name>A0A9X0D6D4_9CNID</name>
<dbReference type="OrthoDB" id="10055012at2759"/>
<dbReference type="Proteomes" id="UP001163046">
    <property type="component" value="Unassembled WGS sequence"/>
</dbReference>
<evidence type="ECO:0000313" key="2">
    <source>
        <dbReference type="Proteomes" id="UP001163046"/>
    </source>
</evidence>
<protein>
    <submittedName>
        <fullName evidence="1">Uncharacterized protein</fullName>
    </submittedName>
</protein>
<keyword evidence="2" id="KW-1185">Reference proteome</keyword>
<organism evidence="1 2">
    <name type="scientific">Desmophyllum pertusum</name>
    <dbReference type="NCBI Taxonomy" id="174260"/>
    <lineage>
        <taxon>Eukaryota</taxon>
        <taxon>Metazoa</taxon>
        <taxon>Cnidaria</taxon>
        <taxon>Anthozoa</taxon>
        <taxon>Hexacorallia</taxon>
        <taxon>Scleractinia</taxon>
        <taxon>Caryophylliina</taxon>
        <taxon>Caryophylliidae</taxon>
        <taxon>Desmophyllum</taxon>
    </lineage>
</organism>
<gene>
    <name evidence="1" type="ORF">OS493_008686</name>
</gene>
<proteinExistence type="predicted"/>
<comment type="caution">
    <text evidence="1">The sequence shown here is derived from an EMBL/GenBank/DDBJ whole genome shotgun (WGS) entry which is preliminary data.</text>
</comment>
<dbReference type="AlphaFoldDB" id="A0A9X0D6D4"/>
<evidence type="ECO:0000313" key="1">
    <source>
        <dbReference type="EMBL" id="KAJ7386549.1"/>
    </source>
</evidence>
<sequence length="131" mass="14727">MDVKSLGCFKDTGRRAIPGVDGRYSLVKGYYRRRADAIKKCASVAMMLGHRCFGVQHQGWCATSRKACQTYGKYGRTNRCKNGKGGPWANDVYRIYGELALDAFHWLLTRVCKIQCALINPFTPKSVKAQN</sequence>
<accession>A0A9X0D6D4</accession>
<reference evidence="1" key="1">
    <citation type="submission" date="2023-01" db="EMBL/GenBank/DDBJ databases">
        <title>Genome assembly of the deep-sea coral Lophelia pertusa.</title>
        <authorList>
            <person name="Herrera S."/>
            <person name="Cordes E."/>
        </authorList>
    </citation>
    <scope>NUCLEOTIDE SEQUENCE</scope>
    <source>
        <strain evidence="1">USNM1676648</strain>
        <tissue evidence="1">Polyp</tissue>
    </source>
</reference>